<dbReference type="Gene3D" id="3.90.190.20">
    <property type="entry name" value="Mur ligase, C-terminal domain"/>
    <property type="match status" value="1"/>
</dbReference>
<dbReference type="RefSeq" id="WP_317940001.1">
    <property type="nucleotide sequence ID" value="NZ_JAUBDJ010000001.1"/>
</dbReference>
<dbReference type="InterPro" id="IPR013221">
    <property type="entry name" value="Mur_ligase_cen"/>
</dbReference>
<dbReference type="Proteomes" id="UP001271648">
    <property type="component" value="Unassembled WGS sequence"/>
</dbReference>
<evidence type="ECO:0000256" key="3">
    <source>
        <dbReference type="ARBA" id="ARBA00022840"/>
    </source>
</evidence>
<gene>
    <name evidence="5" type="ORF">QTL97_00785</name>
</gene>
<protein>
    <submittedName>
        <fullName evidence="5">Mur ligase family protein</fullName>
    </submittedName>
</protein>
<feature type="domain" description="Mur ligase central" evidence="4">
    <location>
        <begin position="111"/>
        <end position="298"/>
    </location>
</feature>
<dbReference type="SUPFAM" id="SSF53244">
    <property type="entry name" value="MurD-like peptide ligases, peptide-binding domain"/>
    <property type="match status" value="1"/>
</dbReference>
<dbReference type="InterPro" id="IPR036615">
    <property type="entry name" value="Mur_ligase_C_dom_sf"/>
</dbReference>
<reference evidence="5 6" key="1">
    <citation type="submission" date="2023-06" db="EMBL/GenBank/DDBJ databases">
        <title>Sporosarcina sp. nov., isolated from Korean traditional fermented seafood 'Jeotgal'.</title>
        <authorList>
            <person name="Yang A.I."/>
            <person name="Shin N.-R."/>
        </authorList>
    </citation>
    <scope>NUCLEOTIDE SEQUENCE [LARGE SCALE GENOMIC DNA]</scope>
    <source>
        <strain evidence="5 6">KCTC43456</strain>
    </source>
</reference>
<dbReference type="PANTHER" id="PTHR43024">
    <property type="entry name" value="UDP-N-ACETYLMURAMOYL-TRIPEPTIDE--D-ALANYL-D-ALANINE LIGASE"/>
    <property type="match status" value="1"/>
</dbReference>
<keyword evidence="2" id="KW-0547">Nucleotide-binding</keyword>
<dbReference type="InterPro" id="IPR051046">
    <property type="entry name" value="MurCDEF_CellWall_CoF430Synth"/>
</dbReference>
<accession>A0AAW9A8L9</accession>
<organism evidence="5 6">
    <name type="scientific">Sporosarcina thermotolerans</name>
    <dbReference type="NCBI Taxonomy" id="633404"/>
    <lineage>
        <taxon>Bacteria</taxon>
        <taxon>Bacillati</taxon>
        <taxon>Bacillota</taxon>
        <taxon>Bacilli</taxon>
        <taxon>Bacillales</taxon>
        <taxon>Caryophanaceae</taxon>
        <taxon>Sporosarcina</taxon>
    </lineage>
</organism>
<dbReference type="GO" id="GO:0016881">
    <property type="term" value="F:acid-amino acid ligase activity"/>
    <property type="evidence" value="ECO:0007669"/>
    <property type="project" value="InterPro"/>
</dbReference>
<keyword evidence="1 5" id="KW-0436">Ligase</keyword>
<name>A0AAW9A8L9_9BACL</name>
<dbReference type="InterPro" id="IPR036565">
    <property type="entry name" value="Mur-like_cat_sf"/>
</dbReference>
<comment type="caution">
    <text evidence="5">The sequence shown here is derived from an EMBL/GenBank/DDBJ whole genome shotgun (WGS) entry which is preliminary data.</text>
</comment>
<dbReference type="AlphaFoldDB" id="A0AAW9A8L9"/>
<evidence type="ECO:0000259" key="4">
    <source>
        <dbReference type="Pfam" id="PF08245"/>
    </source>
</evidence>
<evidence type="ECO:0000313" key="6">
    <source>
        <dbReference type="Proteomes" id="UP001271648"/>
    </source>
</evidence>
<dbReference type="PANTHER" id="PTHR43024:SF1">
    <property type="entry name" value="UDP-N-ACETYLMURAMOYL-TRIPEPTIDE--D-ALANYL-D-ALANINE LIGASE"/>
    <property type="match status" value="1"/>
</dbReference>
<dbReference type="EMBL" id="JAUBDJ010000001">
    <property type="protein sequence ID" value="MDW0115473.1"/>
    <property type="molecule type" value="Genomic_DNA"/>
</dbReference>
<sequence length="463" mass="51808">MKLLKPLTTGYIRHVINGEKLQGSDDLQIHYGAYRLKQVRHSHTILFLKGKIIKWDHLKPFFPIAIVAEKFMQSPEYAEDITIIKVENLDEAYWKFINDYRDSIDIPIIAVTGTSGKTTTKEMIKHFLMANRNIAFTISTNNSRTVHLANLLSIDGTTEAAVFETAVGAPNDIVKAAAYLKPTIGIITNIGEHHLNHCKTLEAYIAAKGEMISSLQPNGILIINADDEKTTKLDFKQFSGKILTFGIHKTCDYRASNLEYSTNGMKFTLEHDQKKHQMYVPGLGEHQVYNALAAIVAVHQIGMGFLAIKERLMSFETFNRQMKVYNGPNGSTLIDDSWSITTTSLKAALKVLENVGKSKRKIAVIGTITDLGSWGYVIHELAGEIIASSDVDVLITIGMHAKIMGETAKILNHTLEVYSFMNHIQAFPFLKNIVDPTSIVLIKGDMYSEPIKKISMLLRKKNK</sequence>
<dbReference type="GO" id="GO:0005524">
    <property type="term" value="F:ATP binding"/>
    <property type="evidence" value="ECO:0007669"/>
    <property type="project" value="UniProtKB-KW"/>
</dbReference>
<keyword evidence="3" id="KW-0067">ATP-binding</keyword>
<evidence type="ECO:0000256" key="1">
    <source>
        <dbReference type="ARBA" id="ARBA00022598"/>
    </source>
</evidence>
<dbReference type="Gene3D" id="3.40.1190.10">
    <property type="entry name" value="Mur-like, catalytic domain"/>
    <property type="match status" value="1"/>
</dbReference>
<evidence type="ECO:0000313" key="5">
    <source>
        <dbReference type="EMBL" id="MDW0115473.1"/>
    </source>
</evidence>
<proteinExistence type="predicted"/>
<dbReference type="SUPFAM" id="SSF53623">
    <property type="entry name" value="MurD-like peptide ligases, catalytic domain"/>
    <property type="match status" value="1"/>
</dbReference>
<dbReference type="Pfam" id="PF08245">
    <property type="entry name" value="Mur_ligase_M"/>
    <property type="match status" value="1"/>
</dbReference>
<keyword evidence="6" id="KW-1185">Reference proteome</keyword>
<evidence type="ECO:0000256" key="2">
    <source>
        <dbReference type="ARBA" id="ARBA00022741"/>
    </source>
</evidence>